<dbReference type="EMBL" id="BTTX01000004">
    <property type="protein sequence ID" value="GMU07930.1"/>
    <property type="molecule type" value="Genomic_DNA"/>
</dbReference>
<name>A0ABQ6QV87_9BACT</name>
<evidence type="ECO:0000313" key="2">
    <source>
        <dbReference type="Proteomes" id="UP001342631"/>
    </source>
</evidence>
<evidence type="ECO:0008006" key="3">
    <source>
        <dbReference type="Google" id="ProtNLM"/>
    </source>
</evidence>
<comment type="caution">
    <text evidence="1">The sequence shown here is derived from an EMBL/GenBank/DDBJ whole genome shotgun (WGS) entry which is preliminary data.</text>
</comment>
<keyword evidence="2" id="KW-1185">Reference proteome</keyword>
<dbReference type="Proteomes" id="UP001342631">
    <property type="component" value="Unassembled WGS sequence"/>
</dbReference>
<evidence type="ECO:0000313" key="1">
    <source>
        <dbReference type="EMBL" id="GMU07930.1"/>
    </source>
</evidence>
<sequence length="472" mass="51226">MTFELLLAHADTCRPALHPGLDESALHSSPLTQSNPKPKRLWDALGDLDDLRAQRWGVVYPATPAGKRLLELIEPLRELRQQEQGGAPVQTYAVTPGMDWEEAHRWKARVLGSEQVEEPDRPRYLLVLGDLDEVSLELQQVLATDALVGRLAFANEEGYRAYVAKVLHRAEAPSPADRARLLFYTSRDGTDATELGYRKLVEPCLSTCTRHQRTGALRVEPPRSLADDGTSEGSSIGRFLAHAAGAEPAVLLSVSHGLGMREGGWLSAEDQRALQGALLLPGHEQLTAAEVAARPFLPGGLWFCFACFSGGTPALSAYAPWLGDLHRDGARRVTRLLPRPGERPFIAALPQAALANPEGPLAVVGHVDLAWSSSFNDQGRSRHERFLGVIKALASGRRAGAALSSLLRFANETSASLTSSYHQEKAALTAGRQYSASPAARAHLWMLYHDLASHVLLGDPAVRLPLKHGGTR</sequence>
<organism evidence="1 2">
    <name type="scientific">Corallococcus caeni</name>
    <dbReference type="NCBI Taxonomy" id="3082388"/>
    <lineage>
        <taxon>Bacteria</taxon>
        <taxon>Pseudomonadati</taxon>
        <taxon>Myxococcota</taxon>
        <taxon>Myxococcia</taxon>
        <taxon>Myxococcales</taxon>
        <taxon>Cystobacterineae</taxon>
        <taxon>Myxococcaceae</taxon>
        <taxon>Corallococcus</taxon>
    </lineage>
</organism>
<gene>
    <name evidence="1" type="ORF">ASNO1_41830</name>
</gene>
<accession>A0ABQ6QV87</accession>
<proteinExistence type="predicted"/>
<protein>
    <recommendedName>
        <fullName evidence="3">Gingipain domain-containing protein</fullName>
    </recommendedName>
</protein>
<reference evidence="1 2" key="1">
    <citation type="journal article" date="2024" name="Arch. Microbiol.">
        <title>Corallococcus caeni sp. nov., a novel myxobacterium isolated from activated sludge.</title>
        <authorList>
            <person name="Tomita S."/>
            <person name="Nakai R."/>
            <person name="Kuroda K."/>
            <person name="Kurashita H."/>
            <person name="Hatamoto M."/>
            <person name="Yamaguchi T."/>
            <person name="Narihiro T."/>
        </authorList>
    </citation>
    <scope>NUCLEOTIDE SEQUENCE [LARGE SCALE GENOMIC DNA]</scope>
    <source>
        <strain evidence="1 2">NO1</strain>
    </source>
</reference>
<dbReference type="RefSeq" id="WP_338278782.1">
    <property type="nucleotide sequence ID" value="NZ_BTTX01000004.1"/>
</dbReference>